<keyword evidence="2" id="KW-0813">Transport</keyword>
<evidence type="ECO:0000256" key="3">
    <source>
        <dbReference type="ARBA" id="ARBA00022475"/>
    </source>
</evidence>
<reference evidence="8 9" key="1">
    <citation type="journal article" date="2015" name="Genome Announc.">
        <title>Expanding the biotechnology potential of lactobacilli through comparative genomics of 213 strains and associated genera.</title>
        <authorList>
            <person name="Sun Z."/>
            <person name="Harris H.M."/>
            <person name="McCann A."/>
            <person name="Guo C."/>
            <person name="Argimon S."/>
            <person name="Zhang W."/>
            <person name="Yang X."/>
            <person name="Jeffery I.B."/>
            <person name="Cooney J.C."/>
            <person name="Kagawa T.F."/>
            <person name="Liu W."/>
            <person name="Song Y."/>
            <person name="Salvetti E."/>
            <person name="Wrobel A."/>
            <person name="Rasinkangas P."/>
            <person name="Parkhill J."/>
            <person name="Rea M.C."/>
            <person name="O'Sullivan O."/>
            <person name="Ritari J."/>
            <person name="Douillard F.P."/>
            <person name="Paul Ross R."/>
            <person name="Yang R."/>
            <person name="Briner A.E."/>
            <person name="Felis G.E."/>
            <person name="de Vos W.M."/>
            <person name="Barrangou R."/>
            <person name="Klaenhammer T.R."/>
            <person name="Caufield P.W."/>
            <person name="Cui Y."/>
            <person name="Zhang H."/>
            <person name="O'Toole P.W."/>
        </authorList>
    </citation>
    <scope>NUCLEOTIDE SEQUENCE [LARGE SCALE GENOMIC DNA]</scope>
    <source>
        <strain evidence="8 9">DSM 20452</strain>
    </source>
</reference>
<accession>A0A0R2ATR3</accession>
<feature type="transmembrane region" description="Helical" evidence="7">
    <location>
        <begin position="152"/>
        <end position="176"/>
    </location>
</feature>
<evidence type="ECO:0000256" key="7">
    <source>
        <dbReference type="SAM" id="Phobius"/>
    </source>
</evidence>
<dbReference type="SUPFAM" id="SSF103473">
    <property type="entry name" value="MFS general substrate transporter"/>
    <property type="match status" value="1"/>
</dbReference>
<feature type="transmembrane region" description="Helical" evidence="7">
    <location>
        <begin position="276"/>
        <end position="298"/>
    </location>
</feature>
<gene>
    <name evidence="8" type="ORF">FC48_GL001832</name>
</gene>
<keyword evidence="4 7" id="KW-0812">Transmembrane</keyword>
<keyword evidence="6 7" id="KW-0472">Membrane</keyword>
<dbReference type="Proteomes" id="UP000051612">
    <property type="component" value="Unassembled WGS sequence"/>
</dbReference>
<evidence type="ECO:0000256" key="2">
    <source>
        <dbReference type="ARBA" id="ARBA00022448"/>
    </source>
</evidence>
<dbReference type="Gene3D" id="1.20.1250.20">
    <property type="entry name" value="MFS general substrate transporter like domains"/>
    <property type="match status" value="1"/>
</dbReference>
<dbReference type="PANTHER" id="PTHR43266">
    <property type="entry name" value="MACROLIDE-EFFLUX PROTEIN"/>
    <property type="match status" value="1"/>
</dbReference>
<dbReference type="AlphaFoldDB" id="A0A0R2ATR3"/>
<keyword evidence="5 7" id="KW-1133">Transmembrane helix</keyword>
<feature type="transmembrane region" description="Helical" evidence="7">
    <location>
        <begin position="310"/>
        <end position="329"/>
    </location>
</feature>
<dbReference type="GO" id="GO:0005886">
    <property type="term" value="C:plasma membrane"/>
    <property type="evidence" value="ECO:0007669"/>
    <property type="project" value="UniProtKB-SubCell"/>
</dbReference>
<evidence type="ECO:0000313" key="9">
    <source>
        <dbReference type="Proteomes" id="UP000051612"/>
    </source>
</evidence>
<evidence type="ECO:0000313" key="8">
    <source>
        <dbReference type="EMBL" id="KRM70304.1"/>
    </source>
</evidence>
<evidence type="ECO:0000256" key="5">
    <source>
        <dbReference type="ARBA" id="ARBA00022989"/>
    </source>
</evidence>
<feature type="transmembrane region" description="Helical" evidence="7">
    <location>
        <begin position="400"/>
        <end position="419"/>
    </location>
</feature>
<feature type="transmembrane region" description="Helical" evidence="7">
    <location>
        <begin position="112"/>
        <end position="131"/>
    </location>
</feature>
<comment type="caution">
    <text evidence="8">The sequence shown here is derived from an EMBL/GenBank/DDBJ whole genome shotgun (WGS) entry which is preliminary data.</text>
</comment>
<evidence type="ECO:0000256" key="4">
    <source>
        <dbReference type="ARBA" id="ARBA00022692"/>
    </source>
</evidence>
<dbReference type="EMBL" id="AYYN01000176">
    <property type="protein sequence ID" value="KRM70304.1"/>
    <property type="molecule type" value="Genomic_DNA"/>
</dbReference>
<feature type="transmembrane region" description="Helical" evidence="7">
    <location>
        <begin position="374"/>
        <end position="394"/>
    </location>
</feature>
<dbReference type="InterPro" id="IPR036259">
    <property type="entry name" value="MFS_trans_sf"/>
</dbReference>
<feature type="transmembrane region" description="Helical" evidence="7">
    <location>
        <begin position="88"/>
        <end position="106"/>
    </location>
</feature>
<feature type="transmembrane region" description="Helical" evidence="7">
    <location>
        <begin position="244"/>
        <end position="264"/>
    </location>
</feature>
<keyword evidence="3" id="KW-1003">Cell membrane</keyword>
<dbReference type="PATRIC" id="fig|1423772.3.peg.1954"/>
<comment type="subcellular location">
    <subcellularLocation>
        <location evidence="1">Cell membrane</location>
        <topology evidence="1">Multi-pass membrane protein</topology>
    </subcellularLocation>
</comment>
<dbReference type="RefSeq" id="WP_056960553.1">
    <property type="nucleotide sequence ID" value="NZ_AYYN01000176.1"/>
</dbReference>
<evidence type="ECO:0000256" key="6">
    <source>
        <dbReference type="ARBA" id="ARBA00023136"/>
    </source>
</evidence>
<protein>
    <submittedName>
        <fullName evidence="8">Major facilitator superfamily permease</fullName>
    </submittedName>
</protein>
<sequence length="426" mass="48167">MNLKRGTNAKLIGVLRKKKHVRYLLCAKFVNRIGSALYNLALLTLAAKQTYSTLAISLVKLGENLPGLLDPVLAYMTDRETKRLKKAALLNIAQILLYFMLAFLLLKYQMPLALFVFILLANVLSDLLDSYMGKMFTPFSKTWIDQSERREISSLDIVLFSLSIIIGQLVGAQWLVIYPNNFWGLALLNAVTFALSLFFLKKIKFDDTVKTVMSAKNHFSVTDFLQKMRLAYSHMQQKHVLQTMWLLTFVKVIAMGYGLLLNVAMVSTSNLRFGSYSQTLVVLQLTSFIGLILGSFLRFNWLEKLSYGQLIMLANGALVFAIGSCFLGLPLGYTLFFKLIGVILSGYMTPKYYTDLLQVIDEEQLTRVDSLINFVLLISSPLGILLTTICLQLFSLKTSWLLELGAALLFIIVGEIVIYRNKRRYG</sequence>
<name>A0A0R2ATR3_9LACO</name>
<feature type="transmembrane region" description="Helical" evidence="7">
    <location>
        <begin position="182"/>
        <end position="200"/>
    </location>
</feature>
<evidence type="ECO:0000256" key="1">
    <source>
        <dbReference type="ARBA" id="ARBA00004651"/>
    </source>
</evidence>
<proteinExistence type="predicted"/>
<organism evidence="8 9">
    <name type="scientific">Ligilactobacillus murinus DSM 20452 = NBRC 14221</name>
    <dbReference type="NCBI Taxonomy" id="1423772"/>
    <lineage>
        <taxon>Bacteria</taxon>
        <taxon>Bacillati</taxon>
        <taxon>Bacillota</taxon>
        <taxon>Bacilli</taxon>
        <taxon>Lactobacillales</taxon>
        <taxon>Lactobacillaceae</taxon>
        <taxon>Ligilactobacillus</taxon>
    </lineage>
</organism>
<dbReference type="PANTHER" id="PTHR43266:SF2">
    <property type="entry name" value="MAJOR FACILITATOR SUPERFAMILY (MFS) PROFILE DOMAIN-CONTAINING PROTEIN"/>
    <property type="match status" value="1"/>
</dbReference>